<keyword evidence="1" id="KW-0472">Membrane</keyword>
<proteinExistence type="predicted"/>
<feature type="transmembrane region" description="Helical" evidence="1">
    <location>
        <begin position="6"/>
        <end position="26"/>
    </location>
</feature>
<dbReference type="CDD" id="cd01324">
    <property type="entry name" value="cbb3_Oxidase_CcoQ"/>
    <property type="match status" value="1"/>
</dbReference>
<evidence type="ECO:0000313" key="3">
    <source>
        <dbReference type="Proteomes" id="UP000242886"/>
    </source>
</evidence>
<dbReference type="InterPro" id="IPR008621">
    <property type="entry name" value="Cbb3-typ_cyt_oxidase_comp"/>
</dbReference>
<sequence>MDTNDLRAALTVLMLLIFVGIVWWSYSGKRRQAFDEAAQLPFTEEDDSGPEPGNRR</sequence>
<evidence type="ECO:0000313" key="2">
    <source>
        <dbReference type="EMBL" id="SMB27610.1"/>
    </source>
</evidence>
<keyword evidence="1" id="KW-0812">Transmembrane</keyword>
<gene>
    <name evidence="2" type="ORF">SDENCHOL_20429</name>
</gene>
<evidence type="ECO:0000256" key="1">
    <source>
        <dbReference type="SAM" id="Phobius"/>
    </source>
</evidence>
<protein>
    <submittedName>
        <fullName evidence="2">Cbb3-type cytochrome oxidase, subunit 3</fullName>
    </submittedName>
</protein>
<keyword evidence="3" id="KW-1185">Reference proteome</keyword>
<accession>A0A7Z7HRM9</accession>
<dbReference type="Pfam" id="PF05545">
    <property type="entry name" value="FixQ"/>
    <property type="match status" value="1"/>
</dbReference>
<name>A0A7Z7HRM9_9PROT</name>
<dbReference type="Proteomes" id="UP000242886">
    <property type="component" value="Chromosome SDENCHOL"/>
</dbReference>
<dbReference type="AlphaFoldDB" id="A0A7Z7HRM9"/>
<keyword evidence="1" id="KW-1133">Transmembrane helix</keyword>
<reference evidence="2" key="1">
    <citation type="submission" date="2017-03" db="EMBL/GenBank/DDBJ databases">
        <authorList>
            <consortium name="AG Boll"/>
        </authorList>
    </citation>
    <scope>NUCLEOTIDE SEQUENCE [LARGE SCALE GENOMIC DNA]</scope>
    <source>
        <strain evidence="2">Chol</strain>
    </source>
</reference>
<organism evidence="2 3">
    <name type="scientific">Sterolibacterium denitrificans</name>
    <dbReference type="NCBI Taxonomy" id="157592"/>
    <lineage>
        <taxon>Bacteria</taxon>
        <taxon>Pseudomonadati</taxon>
        <taxon>Pseudomonadota</taxon>
        <taxon>Betaproteobacteria</taxon>
        <taxon>Nitrosomonadales</taxon>
        <taxon>Sterolibacteriaceae</taxon>
        <taxon>Sterolibacterium</taxon>
    </lineage>
</organism>
<dbReference type="EMBL" id="LT837803">
    <property type="protein sequence ID" value="SMB27610.1"/>
    <property type="molecule type" value="Genomic_DNA"/>
</dbReference>
<dbReference type="RefSeq" id="WP_154716931.1">
    <property type="nucleotide sequence ID" value="NZ_LT837803.1"/>
</dbReference>